<protein>
    <submittedName>
        <fullName evidence="10">Two pore domain potassium channel family protein</fullName>
    </submittedName>
</protein>
<dbReference type="AlphaFoldDB" id="A0A7W1WTG1"/>
<dbReference type="GO" id="GO:0008076">
    <property type="term" value="C:voltage-gated potassium channel complex"/>
    <property type="evidence" value="ECO:0007669"/>
    <property type="project" value="InterPro"/>
</dbReference>
<evidence type="ECO:0000313" key="10">
    <source>
        <dbReference type="EMBL" id="MBA4495672.1"/>
    </source>
</evidence>
<dbReference type="InterPro" id="IPR013099">
    <property type="entry name" value="K_chnl_dom"/>
</dbReference>
<gene>
    <name evidence="10" type="ORF">H1191_15365</name>
</gene>
<keyword evidence="11" id="KW-1185">Reference proteome</keyword>
<keyword evidence="4 8" id="KW-1133">Transmembrane helix</keyword>
<keyword evidence="2" id="KW-0813">Transport</keyword>
<dbReference type="Pfam" id="PF07885">
    <property type="entry name" value="Ion_trans_2"/>
    <property type="match status" value="1"/>
</dbReference>
<evidence type="ECO:0000259" key="9">
    <source>
        <dbReference type="Pfam" id="PF07885"/>
    </source>
</evidence>
<evidence type="ECO:0000256" key="3">
    <source>
        <dbReference type="ARBA" id="ARBA00022692"/>
    </source>
</evidence>
<evidence type="ECO:0000256" key="7">
    <source>
        <dbReference type="ARBA" id="ARBA00023303"/>
    </source>
</evidence>
<sequence length="84" mass="9296">MDAVWWAVVTTTTVGYGDISPVTLGGRVIATILMFTGIGLIGSVTASVATHFIEYLNQNKNRYNTDENRVRSDLIRYVQSQAEK</sequence>
<keyword evidence="5" id="KW-0406">Ion transport</keyword>
<dbReference type="EMBL" id="JACEIQ010000017">
    <property type="protein sequence ID" value="MBA4495672.1"/>
    <property type="molecule type" value="Genomic_DNA"/>
</dbReference>
<keyword evidence="7 10" id="KW-0407">Ion channel</keyword>
<feature type="domain" description="Potassium channel" evidence="9">
    <location>
        <begin position="1"/>
        <end position="51"/>
    </location>
</feature>
<evidence type="ECO:0000256" key="6">
    <source>
        <dbReference type="ARBA" id="ARBA00023136"/>
    </source>
</evidence>
<organism evidence="10 11">
    <name type="scientific">Paenactinomyces guangxiensis</name>
    <dbReference type="NCBI Taxonomy" id="1490290"/>
    <lineage>
        <taxon>Bacteria</taxon>
        <taxon>Bacillati</taxon>
        <taxon>Bacillota</taxon>
        <taxon>Bacilli</taxon>
        <taxon>Bacillales</taxon>
        <taxon>Thermoactinomycetaceae</taxon>
        <taxon>Paenactinomyces</taxon>
    </lineage>
</organism>
<dbReference type="Gene3D" id="1.10.287.70">
    <property type="match status" value="1"/>
</dbReference>
<evidence type="ECO:0000256" key="4">
    <source>
        <dbReference type="ARBA" id="ARBA00022989"/>
    </source>
</evidence>
<dbReference type="PANTHER" id="PTHR11537:SF254">
    <property type="entry name" value="POTASSIUM VOLTAGE-GATED CHANNEL PROTEIN SHAB"/>
    <property type="match status" value="1"/>
</dbReference>
<accession>A0A7W1WTG1</accession>
<dbReference type="PANTHER" id="PTHR11537">
    <property type="entry name" value="VOLTAGE-GATED POTASSIUM CHANNEL"/>
    <property type="match status" value="1"/>
</dbReference>
<dbReference type="GO" id="GO:0001508">
    <property type="term" value="P:action potential"/>
    <property type="evidence" value="ECO:0007669"/>
    <property type="project" value="TreeGrafter"/>
</dbReference>
<dbReference type="InterPro" id="IPR028325">
    <property type="entry name" value="VG_K_chnl"/>
</dbReference>
<keyword evidence="6 8" id="KW-0472">Membrane</keyword>
<keyword evidence="3 8" id="KW-0812">Transmembrane</keyword>
<comment type="caution">
    <text evidence="10">The sequence shown here is derived from an EMBL/GenBank/DDBJ whole genome shotgun (WGS) entry which is preliminary data.</text>
</comment>
<proteinExistence type="predicted"/>
<name>A0A7W1WTG1_9BACL</name>
<feature type="transmembrane region" description="Helical" evidence="8">
    <location>
        <begin position="28"/>
        <end position="53"/>
    </location>
</feature>
<evidence type="ECO:0000313" key="11">
    <source>
        <dbReference type="Proteomes" id="UP000535491"/>
    </source>
</evidence>
<evidence type="ECO:0000256" key="2">
    <source>
        <dbReference type="ARBA" id="ARBA00022448"/>
    </source>
</evidence>
<dbReference type="GO" id="GO:0005249">
    <property type="term" value="F:voltage-gated potassium channel activity"/>
    <property type="evidence" value="ECO:0007669"/>
    <property type="project" value="InterPro"/>
</dbReference>
<evidence type="ECO:0000256" key="5">
    <source>
        <dbReference type="ARBA" id="ARBA00023065"/>
    </source>
</evidence>
<reference evidence="10 11" key="1">
    <citation type="submission" date="2020-07" db="EMBL/GenBank/DDBJ databases">
        <authorList>
            <person name="Feng H."/>
        </authorList>
    </citation>
    <scope>NUCLEOTIDE SEQUENCE [LARGE SCALE GENOMIC DNA]</scope>
    <source>
        <strain evidence="11">s-10</strain>
    </source>
</reference>
<comment type="subcellular location">
    <subcellularLocation>
        <location evidence="1">Membrane</location>
        <topology evidence="1">Multi-pass membrane protein</topology>
    </subcellularLocation>
</comment>
<evidence type="ECO:0000256" key="1">
    <source>
        <dbReference type="ARBA" id="ARBA00004141"/>
    </source>
</evidence>
<evidence type="ECO:0000256" key="8">
    <source>
        <dbReference type="SAM" id="Phobius"/>
    </source>
</evidence>
<dbReference type="RefSeq" id="WP_181753449.1">
    <property type="nucleotide sequence ID" value="NZ_JACEIQ010000017.1"/>
</dbReference>
<dbReference type="SUPFAM" id="SSF81324">
    <property type="entry name" value="Voltage-gated potassium channels"/>
    <property type="match status" value="1"/>
</dbReference>
<dbReference type="Proteomes" id="UP000535491">
    <property type="component" value="Unassembled WGS sequence"/>
</dbReference>